<evidence type="ECO:0000256" key="1">
    <source>
        <dbReference type="ARBA" id="ARBA00006739"/>
    </source>
</evidence>
<proteinExistence type="inferred from homology"/>
<feature type="transmembrane region" description="Helical" evidence="4">
    <location>
        <begin position="298"/>
        <end position="320"/>
    </location>
</feature>
<dbReference type="RefSeq" id="WP_157301738.1">
    <property type="nucleotide sequence ID" value="NZ_BAAAZB010000004.1"/>
</dbReference>
<evidence type="ECO:0000256" key="2">
    <source>
        <dbReference type="ARBA" id="ARBA00022676"/>
    </source>
</evidence>
<accession>A0A6N8JF57</accession>
<keyword evidence="4" id="KW-0812">Transmembrane</keyword>
<keyword evidence="4" id="KW-0472">Membrane</keyword>
<reference evidence="5 6" key="1">
    <citation type="submission" date="2019-12" db="EMBL/GenBank/DDBJ databases">
        <title>The draft genomic sequence of strain Chitinophaga oryziterrae JCM 16595.</title>
        <authorList>
            <person name="Zhang X."/>
        </authorList>
    </citation>
    <scope>NUCLEOTIDE SEQUENCE [LARGE SCALE GENOMIC DNA]</scope>
    <source>
        <strain evidence="5 6">JCM 16595</strain>
    </source>
</reference>
<dbReference type="PANTHER" id="PTHR43630">
    <property type="entry name" value="POLY-BETA-1,6-N-ACETYL-D-GLUCOSAMINE SYNTHASE"/>
    <property type="match status" value="1"/>
</dbReference>
<organism evidence="5 6">
    <name type="scientific">Chitinophaga oryziterrae</name>
    <dbReference type="NCBI Taxonomy" id="1031224"/>
    <lineage>
        <taxon>Bacteria</taxon>
        <taxon>Pseudomonadati</taxon>
        <taxon>Bacteroidota</taxon>
        <taxon>Chitinophagia</taxon>
        <taxon>Chitinophagales</taxon>
        <taxon>Chitinophagaceae</taxon>
        <taxon>Chitinophaga</taxon>
    </lineage>
</organism>
<comment type="similarity">
    <text evidence="1">Belongs to the glycosyltransferase 2 family.</text>
</comment>
<dbReference type="Pfam" id="PF13641">
    <property type="entry name" value="Glyco_tranf_2_3"/>
    <property type="match status" value="1"/>
</dbReference>
<feature type="transmembrane region" description="Helical" evidence="4">
    <location>
        <begin position="332"/>
        <end position="352"/>
    </location>
</feature>
<dbReference type="AlphaFoldDB" id="A0A6N8JF57"/>
<feature type="transmembrane region" description="Helical" evidence="4">
    <location>
        <begin position="358"/>
        <end position="376"/>
    </location>
</feature>
<keyword evidence="2" id="KW-0328">Glycosyltransferase</keyword>
<dbReference type="Proteomes" id="UP000468388">
    <property type="component" value="Unassembled WGS sequence"/>
</dbReference>
<dbReference type="InterPro" id="IPR029044">
    <property type="entry name" value="Nucleotide-diphossugar_trans"/>
</dbReference>
<dbReference type="PANTHER" id="PTHR43630:SF1">
    <property type="entry name" value="POLY-BETA-1,6-N-ACETYL-D-GLUCOSAMINE SYNTHASE"/>
    <property type="match status" value="1"/>
</dbReference>
<keyword evidence="4" id="KW-1133">Transmembrane helix</keyword>
<evidence type="ECO:0000256" key="4">
    <source>
        <dbReference type="SAM" id="Phobius"/>
    </source>
</evidence>
<dbReference type="SUPFAM" id="SSF53448">
    <property type="entry name" value="Nucleotide-diphospho-sugar transferases"/>
    <property type="match status" value="1"/>
</dbReference>
<protein>
    <submittedName>
        <fullName evidence="5">Glycosyltransferase</fullName>
    </submittedName>
</protein>
<keyword evidence="6" id="KW-1185">Reference proteome</keyword>
<dbReference type="GO" id="GO:0016757">
    <property type="term" value="F:glycosyltransferase activity"/>
    <property type="evidence" value="ECO:0007669"/>
    <property type="project" value="UniProtKB-KW"/>
</dbReference>
<keyword evidence="3 5" id="KW-0808">Transferase</keyword>
<dbReference type="EMBL" id="WRXO01000006">
    <property type="protein sequence ID" value="MVT43131.1"/>
    <property type="molecule type" value="Genomic_DNA"/>
</dbReference>
<dbReference type="Gene3D" id="3.90.550.10">
    <property type="entry name" value="Spore Coat Polysaccharide Biosynthesis Protein SpsA, Chain A"/>
    <property type="match status" value="1"/>
</dbReference>
<evidence type="ECO:0000256" key="3">
    <source>
        <dbReference type="ARBA" id="ARBA00022679"/>
    </source>
</evidence>
<evidence type="ECO:0000313" key="5">
    <source>
        <dbReference type="EMBL" id="MVT43131.1"/>
    </source>
</evidence>
<sequence length="396" mass="45086">MMTFHLLFIALFIYLLASVSYLFMLAVAGRWGTLNKYTSHPEKLRIAVLIPSYKEDSIIVHTASHALKQSYPSDRYNVTVIADSLLPETVNRLKAIPVNVIEVHFDKSMKAKSLNTALSKLASHDIALILDADNLMSSDCLEKINHAFHSGWKAVQCHRTAKNRNIPVAILDSLSEEMNNTIFRKGQRVLGLSSALIGSGMAFEFDTIQTIFALPIIQNNTGEDKEVDVQLVKRNIVVEYIEDAYIYDEKVQSPQVFEKQRTRWIATQVAHLKSFLRKDMLRLSGQRMYLHKVFQCLLLPRLLLMTIFFVLSLLMLADAWLDVDFIYPGYNYWLSVMGLYAATLLLAIPPSFYNKSTLYAFFTVPILAVSMLRAILHIRQNRAAFLHTPKVYSGDD</sequence>
<name>A0A6N8JF57_9BACT</name>
<gene>
    <name evidence="5" type="ORF">GO495_21215</name>
</gene>
<dbReference type="OrthoDB" id="1523666at2"/>
<evidence type="ECO:0000313" key="6">
    <source>
        <dbReference type="Proteomes" id="UP000468388"/>
    </source>
</evidence>
<comment type="caution">
    <text evidence="5">The sequence shown here is derived from an EMBL/GenBank/DDBJ whole genome shotgun (WGS) entry which is preliminary data.</text>
</comment>